<sequence>MLRIRDAVAPDQTVMTVGRHKGVPFVEVPENYGAWASEEERQNGTNMHPDLKRFVNWRRQRREQETTSYVRGYYYDDPETSAVVPPPPMPTASSGTSSTAWSMVQGTTRSKATAPHLVMPKRGARRPVEEEPGAVTHMNQEIPDEDTTRATLKINDTGDFAHVNPDPVRPGEHGDGTGGTHHEHHDEKFREKTDGFINYHQNCPQDSNTEGIDYDESDKNTTGQGECEEGGGFINYNQNNPQNFNTEDIDFDESGKNTTGQGECEEGGGFINYNLDNSQNSEAEDIEHGEFGKNTTGRVKCDEGGGHLDYNPEVTQDHNTEGTGCNSYEYDVDSGEEELAHAMVVDNFLTGHARHDPKDCEQRAREAIEGGDYTYKTLEEVMELIPTSSRTKRRQMHGTAEPRTRHIFGYYAYGSFGGICRRTFEYPNLVRYLNKFLQERVQADLHRDGQWNAISILENVPAAVHTDNNNYPNTANYSTSTGAY</sequence>
<feature type="compositionally biased region" description="Basic and acidic residues" evidence="1">
    <location>
        <begin position="169"/>
        <end position="186"/>
    </location>
</feature>
<feature type="region of interest" description="Disordered" evidence="1">
    <location>
        <begin position="155"/>
        <end position="186"/>
    </location>
</feature>
<feature type="compositionally biased region" description="Low complexity" evidence="1">
    <location>
        <begin position="235"/>
        <end position="245"/>
    </location>
</feature>
<evidence type="ECO:0000313" key="2">
    <source>
        <dbReference type="EMBL" id="CAE7862124.1"/>
    </source>
</evidence>
<gene>
    <name evidence="2" type="primary">GIP</name>
    <name evidence="2" type="ORF">SNEC2469_LOCUS27344</name>
</gene>
<protein>
    <submittedName>
        <fullName evidence="2">GIP protein</fullName>
    </submittedName>
</protein>
<keyword evidence="3" id="KW-1185">Reference proteome</keyword>
<proteinExistence type="predicted"/>
<organism evidence="2 3">
    <name type="scientific">Symbiodinium necroappetens</name>
    <dbReference type="NCBI Taxonomy" id="1628268"/>
    <lineage>
        <taxon>Eukaryota</taxon>
        <taxon>Sar</taxon>
        <taxon>Alveolata</taxon>
        <taxon>Dinophyceae</taxon>
        <taxon>Suessiales</taxon>
        <taxon>Symbiodiniaceae</taxon>
        <taxon>Symbiodinium</taxon>
    </lineage>
</organism>
<dbReference type="EMBL" id="CAJNJA010057422">
    <property type="protein sequence ID" value="CAE7862124.1"/>
    <property type="molecule type" value="Genomic_DNA"/>
</dbReference>
<comment type="caution">
    <text evidence="2">The sequence shown here is derived from an EMBL/GenBank/DDBJ whole genome shotgun (WGS) entry which is preliminary data.</text>
</comment>
<feature type="region of interest" description="Disordered" evidence="1">
    <location>
        <begin position="205"/>
        <end position="269"/>
    </location>
</feature>
<feature type="region of interest" description="Disordered" evidence="1">
    <location>
        <begin position="80"/>
        <end position="99"/>
    </location>
</feature>
<accession>A0A813AC01</accession>
<reference evidence="2" key="1">
    <citation type="submission" date="2021-02" db="EMBL/GenBank/DDBJ databases">
        <authorList>
            <person name="Dougan E. K."/>
            <person name="Rhodes N."/>
            <person name="Thang M."/>
            <person name="Chan C."/>
        </authorList>
    </citation>
    <scope>NUCLEOTIDE SEQUENCE</scope>
</reference>
<dbReference type="Proteomes" id="UP000601435">
    <property type="component" value="Unassembled WGS sequence"/>
</dbReference>
<feature type="non-terminal residue" evidence="2">
    <location>
        <position position="1"/>
    </location>
</feature>
<name>A0A813AC01_9DINO</name>
<evidence type="ECO:0000313" key="3">
    <source>
        <dbReference type="Proteomes" id="UP000601435"/>
    </source>
</evidence>
<evidence type="ECO:0000256" key="1">
    <source>
        <dbReference type="SAM" id="MobiDB-lite"/>
    </source>
</evidence>
<dbReference type="AlphaFoldDB" id="A0A813AC01"/>